<dbReference type="Pfam" id="PF14243">
    <property type="entry name" value="R2K_3"/>
    <property type="match status" value="1"/>
</dbReference>
<feature type="domain" description="ATP-grasp" evidence="1">
    <location>
        <begin position="106"/>
        <end position="264"/>
    </location>
</feature>
<evidence type="ECO:0000313" key="3">
    <source>
        <dbReference type="Proteomes" id="UP000533080"/>
    </source>
</evidence>
<accession>A0A7Y4IJH0</accession>
<protein>
    <submittedName>
        <fullName evidence="2">ATP-grasp domain-containing protein</fullName>
    </submittedName>
</protein>
<comment type="caution">
    <text evidence="2">The sequence shown here is derived from an EMBL/GenBank/DDBJ whole genome shotgun (WGS) entry which is preliminary data.</text>
</comment>
<organism evidence="2 3">
    <name type="scientific">Myxococcus xanthus</name>
    <dbReference type="NCBI Taxonomy" id="34"/>
    <lineage>
        <taxon>Bacteria</taxon>
        <taxon>Pseudomonadati</taxon>
        <taxon>Myxococcota</taxon>
        <taxon>Myxococcia</taxon>
        <taxon>Myxococcales</taxon>
        <taxon>Cystobacterineae</taxon>
        <taxon>Myxococcaceae</taxon>
        <taxon>Myxococcus</taxon>
    </lineage>
</organism>
<evidence type="ECO:0000259" key="1">
    <source>
        <dbReference type="Pfam" id="PF14243"/>
    </source>
</evidence>
<gene>
    <name evidence="2" type="ORF">HNV28_15540</name>
</gene>
<dbReference type="Proteomes" id="UP000533080">
    <property type="component" value="Unassembled WGS sequence"/>
</dbReference>
<dbReference type="InterPro" id="IPR025643">
    <property type="entry name" value="R2K_3"/>
</dbReference>
<sequence length="270" mass="30137">MAHTANVPTPFSEATMHWVVQHNLFNEPGFHTLMGVLRRGEIPHTVVKVIPFDGGVEPTVDVDGPVIVMGSLSLTRYAKRRGWTPGAFLNDNFDFRIWREKLGLHLLNADAQVHRFGDVPPREGPFFIRPCLDDKSFSGMVTTWDDFSTWRASALALGESATVDSDTWVAVSPLKHIQREYRMVVVDGRVVTGSRYKLGDRVASSPEVEPDVHAFAQAMADTWTPDRAYVLDVFMHDGGLYVGELNNLNAAGFYAYDVAKMVDAIEAMPW</sequence>
<reference evidence="2 3" key="1">
    <citation type="submission" date="2020-05" db="EMBL/GenBank/DDBJ databases">
        <authorList>
            <person name="Whitworth D."/>
        </authorList>
    </citation>
    <scope>NUCLEOTIDE SEQUENCE [LARGE SCALE GENOMIC DNA]</scope>
    <source>
        <strain evidence="2 3">AM005</strain>
    </source>
</reference>
<name>A0A7Y4IJH0_MYXXA</name>
<proteinExistence type="predicted"/>
<dbReference type="AlphaFoldDB" id="A0A7Y4IJH0"/>
<evidence type="ECO:0000313" key="2">
    <source>
        <dbReference type="EMBL" id="NOJ79735.1"/>
    </source>
</evidence>
<dbReference type="EMBL" id="JABFNT010000044">
    <property type="protein sequence ID" value="NOJ79735.1"/>
    <property type="molecule type" value="Genomic_DNA"/>
</dbReference>